<protein>
    <submittedName>
        <fullName evidence="2">Putative toxin I</fullName>
    </submittedName>
</protein>
<accession>A1X2J6</accession>
<dbReference type="AlphaFoldDB" id="A1X2J6"/>
<dbReference type="RefSeq" id="NP_001191604.1">
    <property type="nucleotide sequence ID" value="NM_001204675.1"/>
</dbReference>
<keyword evidence="1" id="KW-0732">Signal</keyword>
<evidence type="ECO:0000313" key="2">
    <source>
        <dbReference type="EMBL" id="AAZ29038.1"/>
    </source>
</evidence>
<dbReference type="EMBL" id="DQ122855">
    <property type="protein sequence ID" value="AAZ29038.1"/>
    <property type="molecule type" value="mRNA"/>
</dbReference>
<proteinExistence type="evidence at transcript level"/>
<feature type="signal peptide" evidence="1">
    <location>
        <begin position="1"/>
        <end position="18"/>
    </location>
</feature>
<sequence>MMKVLLCVSALVLVSVNAKVGDECWNESTCDPGECCLKNEGSMIVSKKRSDFGPILGATKGTCQNYRLEGDNCQREDIWDEVTMCPCETGLRCVSREEPRFVPGFFSKRVIIAPAKPGYIWRERCERIERNQDFFVS</sequence>
<dbReference type="OrthoDB" id="6132230at2759"/>
<feature type="chain" id="PRO_5002640947" evidence="1">
    <location>
        <begin position="19"/>
        <end position="137"/>
    </location>
</feature>
<name>A1X2J6_APLCA</name>
<reference evidence="2" key="1">
    <citation type="journal article" date="2006" name="Cell">
        <title>Neuronal transcriptome of Aplysia: neuronal compartments and circuitry.</title>
        <authorList>
            <person name="Moroz L.L."/>
            <person name="Edwards J.R."/>
            <person name="Puthanveettil S.V."/>
            <person name="Kohn A.B."/>
            <person name="Ha T."/>
            <person name="Heyland A."/>
            <person name="Knudsen B."/>
            <person name="Sahni A."/>
            <person name="Yu F."/>
            <person name="Liu L."/>
            <person name="Jezzini S."/>
            <person name="Lovell P."/>
            <person name="Iannucculli W."/>
            <person name="Chen M."/>
            <person name="Nguyen T."/>
            <person name="Sheng H."/>
            <person name="Shaw R."/>
            <person name="Kalachikov S."/>
            <person name="Panchin Y.V."/>
            <person name="Farmerie W."/>
            <person name="Russo J.J."/>
            <person name="Ju J."/>
            <person name="Kandel E.R."/>
        </authorList>
    </citation>
    <scope>NUCLEOTIDE SEQUENCE</scope>
</reference>
<dbReference type="Gene3D" id="2.10.80.10">
    <property type="entry name" value="Lipase, subunit A"/>
    <property type="match status" value="1"/>
</dbReference>
<evidence type="ECO:0000256" key="1">
    <source>
        <dbReference type="SAM" id="SignalP"/>
    </source>
</evidence>
<dbReference type="GeneID" id="101852589"/>
<organism evidence="2">
    <name type="scientific">Aplysia californica</name>
    <name type="common">California sea hare</name>
    <dbReference type="NCBI Taxonomy" id="6500"/>
    <lineage>
        <taxon>Eukaryota</taxon>
        <taxon>Metazoa</taxon>
        <taxon>Spiralia</taxon>
        <taxon>Lophotrochozoa</taxon>
        <taxon>Mollusca</taxon>
        <taxon>Gastropoda</taxon>
        <taxon>Heterobranchia</taxon>
        <taxon>Euthyneura</taxon>
        <taxon>Tectipleura</taxon>
        <taxon>Aplysiida</taxon>
        <taxon>Aplysioidea</taxon>
        <taxon>Aplysiidae</taxon>
        <taxon>Aplysia</taxon>
    </lineage>
</organism>